<feature type="region of interest" description="Disordered" evidence="3">
    <location>
        <begin position="57"/>
        <end position="83"/>
    </location>
</feature>
<feature type="compositionally biased region" description="Polar residues" evidence="3">
    <location>
        <begin position="182"/>
        <end position="193"/>
    </location>
</feature>
<evidence type="ECO:0000256" key="1">
    <source>
        <dbReference type="ARBA" id="ARBA00004123"/>
    </source>
</evidence>
<proteinExistence type="predicted"/>
<evidence type="ECO:0000313" key="5">
    <source>
        <dbReference type="EMBL" id="PMD50290.1"/>
    </source>
</evidence>
<dbReference type="PANTHER" id="PTHR37534">
    <property type="entry name" value="TRANSCRIPTIONAL ACTIVATOR PROTEIN UGA3"/>
    <property type="match status" value="1"/>
</dbReference>
<dbReference type="SUPFAM" id="SSF57701">
    <property type="entry name" value="Zn2/Cys6 DNA-binding domain"/>
    <property type="match status" value="1"/>
</dbReference>
<dbReference type="GO" id="GO:0005634">
    <property type="term" value="C:nucleus"/>
    <property type="evidence" value="ECO:0007669"/>
    <property type="project" value="UniProtKB-SubCell"/>
</dbReference>
<evidence type="ECO:0000256" key="3">
    <source>
        <dbReference type="SAM" id="MobiDB-lite"/>
    </source>
</evidence>
<dbReference type="GO" id="GO:0008270">
    <property type="term" value="F:zinc ion binding"/>
    <property type="evidence" value="ECO:0007669"/>
    <property type="project" value="InterPro"/>
</dbReference>
<keyword evidence="2" id="KW-0539">Nucleus</keyword>
<protein>
    <recommendedName>
        <fullName evidence="4">Zn(2)-C6 fungal-type domain-containing protein</fullName>
    </recommendedName>
</protein>
<dbReference type="OrthoDB" id="5278208at2759"/>
<keyword evidence="6" id="KW-1185">Reference proteome</keyword>
<evidence type="ECO:0000259" key="4">
    <source>
        <dbReference type="PROSITE" id="PS50048"/>
    </source>
</evidence>
<dbReference type="AlphaFoldDB" id="A0A2J6SHU4"/>
<dbReference type="Proteomes" id="UP000235371">
    <property type="component" value="Unassembled WGS sequence"/>
</dbReference>
<dbReference type="InterPro" id="IPR036864">
    <property type="entry name" value="Zn2-C6_fun-type_DNA-bd_sf"/>
</dbReference>
<reference evidence="5 6" key="1">
    <citation type="submission" date="2016-04" db="EMBL/GenBank/DDBJ databases">
        <title>A degradative enzymes factory behind the ericoid mycorrhizal symbiosis.</title>
        <authorList>
            <consortium name="DOE Joint Genome Institute"/>
            <person name="Martino E."/>
            <person name="Morin E."/>
            <person name="Grelet G."/>
            <person name="Kuo A."/>
            <person name="Kohler A."/>
            <person name="Daghino S."/>
            <person name="Barry K."/>
            <person name="Choi C."/>
            <person name="Cichocki N."/>
            <person name="Clum A."/>
            <person name="Copeland A."/>
            <person name="Hainaut M."/>
            <person name="Haridas S."/>
            <person name="Labutti K."/>
            <person name="Lindquist E."/>
            <person name="Lipzen A."/>
            <person name="Khouja H.-R."/>
            <person name="Murat C."/>
            <person name="Ohm R."/>
            <person name="Olson A."/>
            <person name="Spatafora J."/>
            <person name="Veneault-Fourrey C."/>
            <person name="Henrissat B."/>
            <person name="Grigoriev I."/>
            <person name="Martin F."/>
            <person name="Perotto S."/>
        </authorList>
    </citation>
    <scope>NUCLEOTIDE SEQUENCE [LARGE SCALE GENOMIC DNA]</scope>
    <source>
        <strain evidence="5 6">E</strain>
    </source>
</reference>
<dbReference type="Gene3D" id="4.10.240.10">
    <property type="entry name" value="Zn(2)-C6 fungal-type DNA-binding domain"/>
    <property type="match status" value="1"/>
</dbReference>
<dbReference type="InterPro" id="IPR021858">
    <property type="entry name" value="Fun_TF"/>
</dbReference>
<dbReference type="SMART" id="SM00066">
    <property type="entry name" value="GAL4"/>
    <property type="match status" value="1"/>
</dbReference>
<evidence type="ECO:0000313" key="6">
    <source>
        <dbReference type="Proteomes" id="UP000235371"/>
    </source>
</evidence>
<feature type="region of interest" description="Disordered" evidence="3">
    <location>
        <begin position="113"/>
        <end position="224"/>
    </location>
</feature>
<dbReference type="Pfam" id="PF00172">
    <property type="entry name" value="Zn_clus"/>
    <property type="match status" value="1"/>
</dbReference>
<accession>A0A2J6SHU4</accession>
<dbReference type="RefSeq" id="XP_024727194.1">
    <property type="nucleotide sequence ID" value="XM_024876289.1"/>
</dbReference>
<dbReference type="InParanoid" id="A0A2J6SHU4"/>
<feature type="domain" description="Zn(2)-C6 fungal-type" evidence="4">
    <location>
        <begin position="84"/>
        <end position="114"/>
    </location>
</feature>
<dbReference type="STRING" id="1095630.A0A2J6SHU4"/>
<dbReference type="CDD" id="cd00067">
    <property type="entry name" value="GAL4"/>
    <property type="match status" value="1"/>
</dbReference>
<dbReference type="PANTHER" id="PTHR37534:SF10">
    <property type="entry name" value="ZN(II)2CYS6 TRANSCRIPTION FACTOR (EUROFUNG)"/>
    <property type="match status" value="1"/>
</dbReference>
<organism evidence="5 6">
    <name type="scientific">Hyaloscypha bicolor E</name>
    <dbReference type="NCBI Taxonomy" id="1095630"/>
    <lineage>
        <taxon>Eukaryota</taxon>
        <taxon>Fungi</taxon>
        <taxon>Dikarya</taxon>
        <taxon>Ascomycota</taxon>
        <taxon>Pezizomycotina</taxon>
        <taxon>Leotiomycetes</taxon>
        <taxon>Helotiales</taxon>
        <taxon>Hyaloscyphaceae</taxon>
        <taxon>Hyaloscypha</taxon>
        <taxon>Hyaloscypha bicolor</taxon>
    </lineage>
</organism>
<sequence length="735" mass="82390">MTDLNYNDTIGRIATGSYQPVASVQSAVLQTTQAQQLSSASSYADLNYLFGVQDTTMIAPKPNRSRRKSSQGSEHTKHRRTRSGCYTCRSRRVKCDEAHPICERCKKGGRDCLYPESPTTSKSSGSGSSKTAKRESPGSSSDEYDEGAGPEPLEAIRDEDEDEDSHDVIPGPSILKLAPQRVINNPAFSGQKPTTRHSSEAPSLVQDGGNSPTPSTEGSVGYPAYQTAGSARTRIDWSHLPQDLQFYLAYFYQNLTHLHYSLKFDSGNFLRTRFLDAALRNEALLHAVVGFSAYQRTLHNPEGKINDFLQYYNKAVSLLLTSLRSGARHNTAMILAILQLATIEEFLGDWPNLLGHQKAAYELLTELYTPQTVMEDDMTRVMLGWYMRFDVFAGLMGGFETVLSREWFSYAHDFYRQQVANQPANLDWKIEHAIAKHRLIATDMSLLFAKMGKGEISPEEFVKDNGDIGRRIEEWKSKMDPALQDCRYLVADFSGSRPLDPDDIVDPYIAGTLYGGPLFVMNIATIDWYSIDLMHKYQTALTLRTQPNQELGMKAYATCQLFEAIEFYPRSPPGAVLSIQASLGMALLFLPRDLQHAMWARRKLATIETNGYIYPYTFRTKMADLFRDRSCMHWWLPNDEDYPPIIRSIRNFVEERTSEAKTLPAEDLRDMKAIFASLKLDDGIPSAPAPGVKSNSTIGIAVAATHDSYLGHDNLASMDPERDAYGLDFDNGLGF</sequence>
<name>A0A2J6SHU4_9HELO</name>
<dbReference type="InterPro" id="IPR001138">
    <property type="entry name" value="Zn2Cys6_DnaBD"/>
</dbReference>
<dbReference type="PROSITE" id="PS00463">
    <property type="entry name" value="ZN2_CY6_FUNGAL_1"/>
    <property type="match status" value="1"/>
</dbReference>
<dbReference type="EMBL" id="KZ613913">
    <property type="protein sequence ID" value="PMD50290.1"/>
    <property type="molecule type" value="Genomic_DNA"/>
</dbReference>
<evidence type="ECO:0000256" key="2">
    <source>
        <dbReference type="ARBA" id="ARBA00023242"/>
    </source>
</evidence>
<dbReference type="Pfam" id="PF11951">
    <property type="entry name" value="Fungal_trans_2"/>
    <property type="match status" value="1"/>
</dbReference>
<feature type="compositionally biased region" description="Low complexity" evidence="3">
    <location>
        <begin position="119"/>
        <end position="130"/>
    </location>
</feature>
<gene>
    <name evidence="5" type="ORF">K444DRAFT_547199</name>
</gene>
<dbReference type="PROSITE" id="PS50048">
    <property type="entry name" value="ZN2_CY6_FUNGAL_2"/>
    <property type="match status" value="1"/>
</dbReference>
<feature type="compositionally biased region" description="Polar residues" evidence="3">
    <location>
        <begin position="208"/>
        <end position="218"/>
    </location>
</feature>
<dbReference type="GO" id="GO:0000981">
    <property type="term" value="F:DNA-binding transcription factor activity, RNA polymerase II-specific"/>
    <property type="evidence" value="ECO:0007669"/>
    <property type="project" value="InterPro"/>
</dbReference>
<dbReference type="GeneID" id="36584368"/>
<comment type="subcellular location">
    <subcellularLocation>
        <location evidence="1">Nucleus</location>
    </subcellularLocation>
</comment>
<dbReference type="GO" id="GO:0045944">
    <property type="term" value="P:positive regulation of transcription by RNA polymerase II"/>
    <property type="evidence" value="ECO:0007669"/>
    <property type="project" value="TreeGrafter"/>
</dbReference>
<dbReference type="GO" id="GO:0000976">
    <property type="term" value="F:transcription cis-regulatory region binding"/>
    <property type="evidence" value="ECO:0007669"/>
    <property type="project" value="TreeGrafter"/>
</dbReference>